<protein>
    <submittedName>
        <fullName evidence="2">Uncharacterized protein</fullName>
    </submittedName>
</protein>
<evidence type="ECO:0000313" key="2">
    <source>
        <dbReference type="EMBL" id="KAH0539341.1"/>
    </source>
</evidence>
<feature type="region of interest" description="Disordered" evidence="1">
    <location>
        <begin position="1"/>
        <end position="29"/>
    </location>
</feature>
<feature type="compositionally biased region" description="Basic and acidic residues" evidence="1">
    <location>
        <begin position="1"/>
        <end position="13"/>
    </location>
</feature>
<reference evidence="2 3" key="1">
    <citation type="journal article" date="2021" name="J. Hered.">
        <title>A chromosome-level genome assembly of the parasitoid wasp, Cotesia glomerata (Hymenoptera: Braconidae).</title>
        <authorList>
            <person name="Pinto B.J."/>
            <person name="Weis J.J."/>
            <person name="Gamble T."/>
            <person name="Ode P.J."/>
            <person name="Paul R."/>
            <person name="Zaspel J.M."/>
        </authorList>
    </citation>
    <scope>NUCLEOTIDE SEQUENCE [LARGE SCALE GENOMIC DNA]</scope>
    <source>
        <strain evidence="2">CgM1</strain>
    </source>
</reference>
<name>A0AAV7HGU1_COTGL</name>
<dbReference type="Proteomes" id="UP000826195">
    <property type="component" value="Unassembled WGS sequence"/>
</dbReference>
<evidence type="ECO:0000256" key="1">
    <source>
        <dbReference type="SAM" id="MobiDB-lite"/>
    </source>
</evidence>
<feature type="region of interest" description="Disordered" evidence="1">
    <location>
        <begin position="132"/>
        <end position="151"/>
    </location>
</feature>
<proteinExistence type="predicted"/>
<keyword evidence="3" id="KW-1185">Reference proteome</keyword>
<gene>
    <name evidence="2" type="ORF">KQX54_004174</name>
</gene>
<comment type="caution">
    <text evidence="2">The sequence shown here is derived from an EMBL/GenBank/DDBJ whole genome shotgun (WGS) entry which is preliminary data.</text>
</comment>
<dbReference type="AlphaFoldDB" id="A0AAV7HGU1"/>
<sequence length="173" mass="19839">MEIRHRCAAHDTEDTPTEWGPGQTQPRRESWSAMTSLVGGAPDSQTFPGGGLADSVIASHWRCSLCWNWNWNWKREHFKLCHSRPRIISSSSARGEARTRVLDLNTECKLRRCSPIDSVVYELGGMRRGVCRGKRKEEEEEEEEEGGGKRKEGECWLSSFARTRHPVSFSFNW</sequence>
<dbReference type="EMBL" id="JAHXZJ010002609">
    <property type="protein sequence ID" value="KAH0539341.1"/>
    <property type="molecule type" value="Genomic_DNA"/>
</dbReference>
<evidence type="ECO:0000313" key="3">
    <source>
        <dbReference type="Proteomes" id="UP000826195"/>
    </source>
</evidence>
<accession>A0AAV7HGU1</accession>
<organism evidence="2 3">
    <name type="scientific">Cotesia glomerata</name>
    <name type="common">Lepidopteran parasitic wasp</name>
    <name type="synonym">Apanteles glomeratus</name>
    <dbReference type="NCBI Taxonomy" id="32391"/>
    <lineage>
        <taxon>Eukaryota</taxon>
        <taxon>Metazoa</taxon>
        <taxon>Ecdysozoa</taxon>
        <taxon>Arthropoda</taxon>
        <taxon>Hexapoda</taxon>
        <taxon>Insecta</taxon>
        <taxon>Pterygota</taxon>
        <taxon>Neoptera</taxon>
        <taxon>Endopterygota</taxon>
        <taxon>Hymenoptera</taxon>
        <taxon>Apocrita</taxon>
        <taxon>Ichneumonoidea</taxon>
        <taxon>Braconidae</taxon>
        <taxon>Microgastrinae</taxon>
        <taxon>Cotesia</taxon>
    </lineage>
</organism>